<dbReference type="GeneID" id="20041637"/>
<feature type="compositionally biased region" description="Acidic residues" evidence="2">
    <location>
        <begin position="38"/>
        <end position="57"/>
    </location>
</feature>
<gene>
    <name evidence="3" type="ORF">AaV_078</name>
</gene>
<dbReference type="InterPro" id="IPR010905">
    <property type="entry name" value="Glyco_hydro_88"/>
</dbReference>
<dbReference type="GO" id="GO:0005975">
    <property type="term" value="P:carbohydrate metabolic process"/>
    <property type="evidence" value="ECO:0007669"/>
    <property type="project" value="InterPro"/>
</dbReference>
<sequence>MLIVLIIILIIIILSILYLYNPFISDTENENENKGKDEDEDEDEDEDKDEDEDEYDGDIDEITDIIKSVANSNPVIQELNSNKQTYDAAWVLIAIQEAVRLDSLTEEEAFDALSNTRYDRDEYEDAEDVGRDVIRFVKGELEHDTISDFDEEDIGSMSGKSVGDYSSIIAGLLTPLIWNDNFLSMKRAKEVIFDIQFVKDKTLDKDNGSEELGFLTKTKNGISFYRKQTSKRTQDNSGGSAENENGSIGWNQNNKERDSHKVAWEDDVAMGVSVAAMLVEHHIVKITDDEKKTIKEVFYGIATGYDDVFGNLQHAYDFETEEESPMRWTRSIGWGLFGLVLIMRTLSSLGYSSESVEVRNIIIKHIKEVYEWQDEDGLWFQNPNFVDDEDNYIETTGSSLILAATAEIIRQGYLKEYKEKYEMGMEELLTYIDDDGNVENCVSGTSIGANAKFYYVRDVDEKEDCEKIGLVLLALVNYNKLLKENQL</sequence>
<proteinExistence type="predicted"/>
<evidence type="ECO:0000256" key="1">
    <source>
        <dbReference type="ARBA" id="ARBA00022801"/>
    </source>
</evidence>
<dbReference type="PANTHER" id="PTHR33886:SF8">
    <property type="entry name" value="UNSATURATED RHAMNOGALACTURONAN HYDROLASE (EUROFUNG)"/>
    <property type="match status" value="1"/>
</dbReference>
<dbReference type="Pfam" id="PF07470">
    <property type="entry name" value="Glyco_hydro_88"/>
    <property type="match status" value="1"/>
</dbReference>
<dbReference type="EMBL" id="KJ645900">
    <property type="protein sequence ID" value="AII17202.1"/>
    <property type="molecule type" value="Genomic_DNA"/>
</dbReference>
<evidence type="ECO:0000313" key="3">
    <source>
        <dbReference type="EMBL" id="AII17202.1"/>
    </source>
</evidence>
<feature type="compositionally biased region" description="Polar residues" evidence="2">
    <location>
        <begin position="235"/>
        <end position="253"/>
    </location>
</feature>
<feature type="region of interest" description="Disordered" evidence="2">
    <location>
        <begin position="228"/>
        <end position="255"/>
    </location>
</feature>
<organism evidence="3 4">
    <name type="scientific">Aureococcus anophagefferens virus</name>
    <dbReference type="NCBI Taxonomy" id="1474867"/>
    <lineage>
        <taxon>Viruses</taxon>
        <taxon>Varidnaviria</taxon>
        <taxon>Bamfordvirae</taxon>
        <taxon>Nucleocytoviricota</taxon>
        <taxon>Megaviricetes</taxon>
        <taxon>Imitervirales</taxon>
        <taxon>Schizomimiviridae</taxon>
        <taxon>Kratosvirus</taxon>
        <taxon>Kratosvirus quantuckense</taxon>
    </lineage>
</organism>
<protein>
    <submittedName>
        <fullName evidence="3">Putative unsaturated glucuronyl hydrolase</fullName>
    </submittedName>
</protein>
<keyword evidence="1 3" id="KW-0378">Hydrolase</keyword>
<evidence type="ECO:0000256" key="2">
    <source>
        <dbReference type="SAM" id="MobiDB-lite"/>
    </source>
</evidence>
<dbReference type="KEGG" id="vg:20041637"/>
<dbReference type="InterPro" id="IPR008928">
    <property type="entry name" value="6-hairpin_glycosidase_sf"/>
</dbReference>
<feature type="region of interest" description="Disordered" evidence="2">
    <location>
        <begin position="28"/>
        <end position="57"/>
    </location>
</feature>
<reference evidence="3 4" key="1">
    <citation type="journal article" date="2014" name="Virology">
        <title>Genome of brown tide virus (AaV), the little giant of the Megaviridae, elucidates NCLDV genome expansion and host-virus coevolution.</title>
        <authorList>
            <person name="Moniruzzaman M."/>
            <person name="LeCleir G.R."/>
            <person name="Brown C.M."/>
            <person name="Gobler C.J."/>
            <person name="Bidle K.D."/>
            <person name="Wilson W.H."/>
            <person name="Wilhelm S.W."/>
        </authorList>
    </citation>
    <scope>NUCLEOTIDE SEQUENCE [LARGE SCALE GENOMIC DNA]</scope>
    <source>
        <strain evidence="3">BtV-01</strain>
    </source>
</reference>
<accession>A0A076FHF6</accession>
<dbReference type="InterPro" id="IPR012341">
    <property type="entry name" value="6hp_glycosidase-like_sf"/>
</dbReference>
<dbReference type="InterPro" id="IPR052043">
    <property type="entry name" value="PolySaccharide_Degr_Enz"/>
</dbReference>
<dbReference type="GO" id="GO:0016787">
    <property type="term" value="F:hydrolase activity"/>
    <property type="evidence" value="ECO:0007669"/>
    <property type="project" value="UniProtKB-KW"/>
</dbReference>
<evidence type="ECO:0000313" key="4">
    <source>
        <dbReference type="Proteomes" id="UP000028667"/>
    </source>
</evidence>
<dbReference type="Gene3D" id="1.50.10.10">
    <property type="match status" value="1"/>
</dbReference>
<name>A0A076FHF6_9VIRU</name>
<keyword evidence="4" id="KW-1185">Reference proteome</keyword>
<dbReference type="SUPFAM" id="SSF48208">
    <property type="entry name" value="Six-hairpin glycosidases"/>
    <property type="match status" value="1"/>
</dbReference>
<dbReference type="Proteomes" id="UP000028667">
    <property type="component" value="Segment"/>
</dbReference>
<dbReference type="RefSeq" id="YP_009052156.1">
    <property type="nucleotide sequence ID" value="NC_024697.1"/>
</dbReference>
<dbReference type="PANTHER" id="PTHR33886">
    <property type="entry name" value="UNSATURATED RHAMNOGALACTURONAN HYDROLASE (EUROFUNG)"/>
    <property type="match status" value="1"/>
</dbReference>